<gene>
    <name evidence="1" type="ORF">GH810_00520</name>
</gene>
<dbReference type="SUPFAM" id="SSF52540">
    <property type="entry name" value="P-loop containing nucleoside triphosphate hydrolases"/>
    <property type="match status" value="1"/>
</dbReference>
<dbReference type="AlphaFoldDB" id="A0A923I0C6"/>
<reference evidence="1" key="2">
    <citation type="submission" date="2020-10" db="EMBL/GenBank/DDBJ databases">
        <title>Comparative genomics of the Acetobacterium genus.</title>
        <authorList>
            <person name="Marshall C."/>
            <person name="May H."/>
            <person name="Norman S."/>
        </authorList>
    </citation>
    <scope>NUCLEOTIDE SEQUENCE</scope>
    <source>
        <strain evidence="1">DER-2019</strain>
    </source>
</reference>
<protein>
    <recommendedName>
        <fullName evidence="3">Protein CR006 P-loop domain-containing protein</fullName>
    </recommendedName>
</protein>
<accession>A0A923I0C6</accession>
<evidence type="ECO:0000313" key="2">
    <source>
        <dbReference type="Proteomes" id="UP000616595"/>
    </source>
</evidence>
<dbReference type="OrthoDB" id="4770574at2"/>
<organism evidence="1 2">
    <name type="scientific">Acetobacterium paludosum</name>
    <dbReference type="NCBI Taxonomy" id="52693"/>
    <lineage>
        <taxon>Bacteria</taxon>
        <taxon>Bacillati</taxon>
        <taxon>Bacillota</taxon>
        <taxon>Clostridia</taxon>
        <taxon>Eubacteriales</taxon>
        <taxon>Eubacteriaceae</taxon>
        <taxon>Acetobacterium</taxon>
    </lineage>
</organism>
<name>A0A923I0C6_9FIRM</name>
<comment type="caution">
    <text evidence="1">The sequence shown here is derived from an EMBL/GenBank/DDBJ whole genome shotgun (WGS) entry which is preliminary data.</text>
</comment>
<dbReference type="Proteomes" id="UP000616595">
    <property type="component" value="Unassembled WGS sequence"/>
</dbReference>
<proteinExistence type="predicted"/>
<reference evidence="1" key="1">
    <citation type="submission" date="2019-10" db="EMBL/GenBank/DDBJ databases">
        <authorList>
            <person name="Ross D.E."/>
            <person name="Gulliver D."/>
        </authorList>
    </citation>
    <scope>NUCLEOTIDE SEQUENCE</scope>
    <source>
        <strain evidence="1">DER-2019</strain>
    </source>
</reference>
<dbReference type="InterPro" id="IPR027417">
    <property type="entry name" value="P-loop_NTPase"/>
</dbReference>
<sequence length="731" mass="84368">MKKINIKLENCYGIKKLEKEFDFSDKPAFILYASNGSMKTSFSKTLKDISNGESPKEEVFGRESTYTIENELHEALKPEEIFVIESYDANFFSKRMSNLLMNKALQEKYNLITQDILDRKNNFVSTLKASTGSKVSVEEECLQVFNSSNFLEILMILYNNDINSMEDSGLDFSMVDYASLFDPKVEAFIKDDKNFRLLTEYGSQYDALVENSTFLKKGTFSQYNASTVSTTLNDNGFFKAGHEILLQDGVHVKSSDGFEKMLQEEKQKILSDSKLIKRFDQIDKKLSANTSLRNFRNIIESYPELISQLVSYESFKKKAWIGILKKETPAISDLVELYKKAKESIGKIQVEAQKESEKWRQVVEIFTNRFFVPFTVQISNQEDVVLKSSVPTLSFRYKERDEEKEIDRTKLITILSGGEKRALYLLNIIFELEALKEDNKQMLVIADDIAESFDYKNKYAIIEYLMEHYSCGLFNFIILTHNFDFYRTVGSRMLNYNRKHCVMIIKNADEIQIENGQYLKNVFASWKDSIEKDDTILIASIPFIRNIVEYIDSETSPDYILLTKLLHMINYDDGKKTKEICMQDLEKVINTVWKTDKKISSDRTDKSVYDLIIEVANKISSKLNVDEITLENKIALSMAIRLIAEEFMIKQIINACGSDDKIKMITGSQTGRLLSLYKKCLGTNKEILPILEEVSLMTAENIHLNSFMYEPLIDISIRQLKKLYGTLLPLI</sequence>
<dbReference type="EMBL" id="WJBD01000001">
    <property type="protein sequence ID" value="MBC3886800.1"/>
    <property type="molecule type" value="Genomic_DNA"/>
</dbReference>
<dbReference type="RefSeq" id="WP_148565437.1">
    <property type="nucleotide sequence ID" value="NZ_RXYA01000001.1"/>
</dbReference>
<evidence type="ECO:0008006" key="3">
    <source>
        <dbReference type="Google" id="ProtNLM"/>
    </source>
</evidence>
<evidence type="ECO:0000313" key="1">
    <source>
        <dbReference type="EMBL" id="MBC3886800.1"/>
    </source>
</evidence>
<keyword evidence="2" id="KW-1185">Reference proteome</keyword>